<sequence length="387" mass="43942">MEDVGDLVAAARTETGLDDFGEDTFREGLERLVRALRTEARLNSVGEYSVRAVIVRLLKNRLRIEDWYRRHPQTDEEPIERPLVGLGLPRTGSTALAALLGEDPRARSLRLWEAVEPCPPPATVIGPDQRIAAAEETVRLQHEVAPRMAALVPSSATGPYECHDLMGLDFKSHFFQAFAHIPSYSTWLVGADLTPTYRYERRALKLLQWGEERRPWRLKSPTHLLFLDHLDRAFPDARFVMTHRDPAEVIVSVADLYSVLGGMFSDDVDPRYLGALNIEQWAVGMRRALAFRAAGNEHRFFDLDFRAIQRDPIAAVRSLYAWLGEPVTPEFEAGMARWWRENAESREPNVHPDPATFGIDPEQVRPLFADYSERAARWIARDPAGKP</sequence>
<dbReference type="SUPFAM" id="SSF52540">
    <property type="entry name" value="P-loop containing nucleoside triphosphate hydrolases"/>
    <property type="match status" value="1"/>
</dbReference>
<proteinExistence type="predicted"/>
<evidence type="ECO:0000313" key="2">
    <source>
        <dbReference type="Proteomes" id="UP000198802"/>
    </source>
</evidence>
<evidence type="ECO:0000313" key="1">
    <source>
        <dbReference type="EMBL" id="CUU59253.1"/>
    </source>
</evidence>
<dbReference type="AlphaFoldDB" id="A0A0S4QUG0"/>
<dbReference type="InterPro" id="IPR027417">
    <property type="entry name" value="P-loop_NTPase"/>
</dbReference>
<dbReference type="Proteomes" id="UP000198802">
    <property type="component" value="Unassembled WGS sequence"/>
</dbReference>
<dbReference type="PANTHER" id="PTHR36451:SF1">
    <property type="entry name" value="OMEGA-HYDROXY-BETA-DIHYDROMENAQUINONE-9 SULFOTRANSFERASE STF3"/>
    <property type="match status" value="1"/>
</dbReference>
<dbReference type="InterPro" id="IPR052736">
    <property type="entry name" value="Stf3_sulfotransferase"/>
</dbReference>
<reference evidence="2" key="1">
    <citation type="submission" date="2015-11" db="EMBL/GenBank/DDBJ databases">
        <authorList>
            <person name="Varghese N."/>
        </authorList>
    </citation>
    <scope>NUCLEOTIDE SEQUENCE [LARGE SCALE GENOMIC DNA]</scope>
    <source>
        <strain evidence="2">DSM 45899</strain>
    </source>
</reference>
<keyword evidence="1" id="KW-0808">Transferase</keyword>
<dbReference type="Gene3D" id="3.40.50.300">
    <property type="entry name" value="P-loop containing nucleotide triphosphate hydrolases"/>
    <property type="match status" value="1"/>
</dbReference>
<organism evidence="1 2">
    <name type="scientific">Parafrankia irregularis</name>
    <dbReference type="NCBI Taxonomy" id="795642"/>
    <lineage>
        <taxon>Bacteria</taxon>
        <taxon>Bacillati</taxon>
        <taxon>Actinomycetota</taxon>
        <taxon>Actinomycetes</taxon>
        <taxon>Frankiales</taxon>
        <taxon>Frankiaceae</taxon>
        <taxon>Parafrankia</taxon>
    </lineage>
</organism>
<accession>A0A0S4QUG0</accession>
<name>A0A0S4QUG0_9ACTN</name>
<protein>
    <submittedName>
        <fullName evidence="1">Sulfotransferase family protein</fullName>
    </submittedName>
</protein>
<keyword evidence="2" id="KW-1185">Reference proteome</keyword>
<dbReference type="EMBL" id="FAOZ01000026">
    <property type="protein sequence ID" value="CUU59253.1"/>
    <property type="molecule type" value="Genomic_DNA"/>
</dbReference>
<dbReference type="RefSeq" id="WP_091283199.1">
    <property type="nucleotide sequence ID" value="NZ_FAOZ01000026.1"/>
</dbReference>
<dbReference type="PANTHER" id="PTHR36451">
    <property type="entry name" value="PAPS-DEPENDENT SULFOTRANSFERASE STF3"/>
    <property type="match status" value="1"/>
</dbReference>
<dbReference type="Pfam" id="PF13469">
    <property type="entry name" value="Sulfotransfer_3"/>
    <property type="match status" value="1"/>
</dbReference>
<gene>
    <name evidence="1" type="ORF">Ga0074812_12630</name>
</gene>
<dbReference type="GO" id="GO:0016740">
    <property type="term" value="F:transferase activity"/>
    <property type="evidence" value="ECO:0007669"/>
    <property type="project" value="UniProtKB-KW"/>
</dbReference>